<protein>
    <submittedName>
        <fullName evidence="2">Uncharacterized protein</fullName>
    </submittedName>
</protein>
<evidence type="ECO:0000256" key="1">
    <source>
        <dbReference type="SAM" id="MobiDB-lite"/>
    </source>
</evidence>
<name>A0A4Y9L679_9BRAD</name>
<dbReference type="OrthoDB" id="8256427at2"/>
<accession>A0A4Y9L679</accession>
<organism evidence="2 3">
    <name type="scientific">Bradyrhizobium niftali</name>
    <dbReference type="NCBI Taxonomy" id="2560055"/>
    <lineage>
        <taxon>Bacteria</taxon>
        <taxon>Pseudomonadati</taxon>
        <taxon>Pseudomonadota</taxon>
        <taxon>Alphaproteobacteria</taxon>
        <taxon>Hyphomicrobiales</taxon>
        <taxon>Nitrobacteraceae</taxon>
        <taxon>Bradyrhizobium</taxon>
    </lineage>
</organism>
<evidence type="ECO:0000313" key="3">
    <source>
        <dbReference type="Proteomes" id="UP000297966"/>
    </source>
</evidence>
<keyword evidence="3" id="KW-1185">Reference proteome</keyword>
<dbReference type="EMBL" id="SPQT01000048">
    <property type="protein sequence ID" value="TFV37824.1"/>
    <property type="molecule type" value="Genomic_DNA"/>
</dbReference>
<reference evidence="2 3" key="1">
    <citation type="submission" date="2019-03" db="EMBL/GenBank/DDBJ databases">
        <title>Bradyrhizobium diversity isolated from nodules of Chamaecrista fasciculata.</title>
        <authorList>
            <person name="Klepa M.S."/>
            <person name="Urquiaga M.O."/>
            <person name="Hungria M."/>
            <person name="Delamuta J.R."/>
        </authorList>
    </citation>
    <scope>NUCLEOTIDE SEQUENCE [LARGE SCALE GENOMIC DNA]</scope>
    <source>
        <strain evidence="2 3">CNPSo 3448</strain>
    </source>
</reference>
<proteinExistence type="predicted"/>
<evidence type="ECO:0000313" key="2">
    <source>
        <dbReference type="EMBL" id="TFV37824.1"/>
    </source>
</evidence>
<gene>
    <name evidence="2" type="ORF">E4K65_43280</name>
</gene>
<sequence length="76" mass="8277">MRAQRTTGTRRIDFASPPVSSRRRPGPIATGSSLAKARRSVLRPFAIDRPRGMGPGLRRDDIGLRSANPIVLRAIA</sequence>
<feature type="region of interest" description="Disordered" evidence="1">
    <location>
        <begin position="1"/>
        <end position="35"/>
    </location>
</feature>
<comment type="caution">
    <text evidence="2">The sequence shown here is derived from an EMBL/GenBank/DDBJ whole genome shotgun (WGS) entry which is preliminary data.</text>
</comment>
<dbReference type="Proteomes" id="UP000297966">
    <property type="component" value="Unassembled WGS sequence"/>
</dbReference>
<dbReference type="AlphaFoldDB" id="A0A4Y9L679"/>